<name>A0A0B6Y144_9EUPU</name>
<organism evidence="6">
    <name type="scientific">Arion vulgaris</name>
    <dbReference type="NCBI Taxonomy" id="1028688"/>
    <lineage>
        <taxon>Eukaryota</taxon>
        <taxon>Metazoa</taxon>
        <taxon>Spiralia</taxon>
        <taxon>Lophotrochozoa</taxon>
        <taxon>Mollusca</taxon>
        <taxon>Gastropoda</taxon>
        <taxon>Heterobranchia</taxon>
        <taxon>Euthyneura</taxon>
        <taxon>Panpulmonata</taxon>
        <taxon>Eupulmonata</taxon>
        <taxon>Stylommatophora</taxon>
        <taxon>Helicina</taxon>
        <taxon>Arionoidea</taxon>
        <taxon>Arionidae</taxon>
        <taxon>Arion</taxon>
    </lineage>
</organism>
<dbReference type="AlphaFoldDB" id="A0A0B6Y144"/>
<protein>
    <recommendedName>
        <fullName evidence="3">Ashwin</fullName>
    </recommendedName>
</protein>
<dbReference type="InterPro" id="IPR024887">
    <property type="entry name" value="Ashwin"/>
</dbReference>
<sequence>NKMAENTVVSDIEWLYPDLISEEGLIFILRQRFIRLETRELESLQKPELVELYNRHILPLPQRKYRNNRRGQEMTRKQLLIDKKLKRKASEDSSDMSKAKKEQTGGRSCDLINNFSRPGMTGDRLKPPPSQVDFGKKVVKLNSSKPSKDTISETDSIVIKEWNKKGDSADISLSENNTDLSEQTDKDSQSKKRSHSISANGDNSQESPQDSTTSPDKKKIAKITWP</sequence>
<dbReference type="GO" id="GO:0072669">
    <property type="term" value="C:tRNA-splicing ligase complex"/>
    <property type="evidence" value="ECO:0007669"/>
    <property type="project" value="InterPro"/>
</dbReference>
<dbReference type="GO" id="GO:0005634">
    <property type="term" value="C:nucleus"/>
    <property type="evidence" value="ECO:0007669"/>
    <property type="project" value="UniProtKB-SubCell"/>
</dbReference>
<evidence type="ECO:0000256" key="2">
    <source>
        <dbReference type="ARBA" id="ARBA00007855"/>
    </source>
</evidence>
<comment type="subcellular location">
    <subcellularLocation>
        <location evidence="1">Nucleus</location>
    </subcellularLocation>
</comment>
<evidence type="ECO:0000313" key="6">
    <source>
        <dbReference type="EMBL" id="CEK49992.1"/>
    </source>
</evidence>
<evidence type="ECO:0000256" key="1">
    <source>
        <dbReference type="ARBA" id="ARBA00004123"/>
    </source>
</evidence>
<feature type="non-terminal residue" evidence="6">
    <location>
        <position position="1"/>
    </location>
</feature>
<dbReference type="PANTHER" id="PTHR28359">
    <property type="entry name" value="ASHWIN"/>
    <property type="match status" value="1"/>
</dbReference>
<evidence type="ECO:0000256" key="3">
    <source>
        <dbReference type="ARBA" id="ARBA00015134"/>
    </source>
</evidence>
<gene>
    <name evidence="6" type="primary">ORF9534</name>
</gene>
<dbReference type="EMBL" id="HACG01003127">
    <property type="protein sequence ID" value="CEK49992.1"/>
    <property type="molecule type" value="Transcribed_RNA"/>
</dbReference>
<feature type="compositionally biased region" description="Polar residues" evidence="5">
    <location>
        <begin position="196"/>
        <end position="214"/>
    </location>
</feature>
<feature type="region of interest" description="Disordered" evidence="5">
    <location>
        <begin position="163"/>
        <end position="226"/>
    </location>
</feature>
<comment type="similarity">
    <text evidence="2">Belongs to the ashwin family.</text>
</comment>
<feature type="compositionally biased region" description="Polar residues" evidence="5">
    <location>
        <begin position="171"/>
        <end position="181"/>
    </location>
</feature>
<dbReference type="PANTHER" id="PTHR28359:SF1">
    <property type="entry name" value="ASHWIN"/>
    <property type="match status" value="1"/>
</dbReference>
<dbReference type="GO" id="GO:0048598">
    <property type="term" value="P:embryonic morphogenesis"/>
    <property type="evidence" value="ECO:0007669"/>
    <property type="project" value="InterPro"/>
</dbReference>
<proteinExistence type="inferred from homology"/>
<dbReference type="Pfam" id="PF15323">
    <property type="entry name" value="Ashwin"/>
    <property type="match status" value="1"/>
</dbReference>
<reference evidence="6" key="1">
    <citation type="submission" date="2014-12" db="EMBL/GenBank/DDBJ databases">
        <title>Insight into the proteome of Arion vulgaris.</title>
        <authorList>
            <person name="Aradska J."/>
            <person name="Bulat T."/>
            <person name="Smidak R."/>
            <person name="Sarate P."/>
            <person name="Gangsoo J."/>
            <person name="Sialana F."/>
            <person name="Bilban M."/>
            <person name="Lubec G."/>
        </authorList>
    </citation>
    <scope>NUCLEOTIDE SEQUENCE</scope>
    <source>
        <tissue evidence="6">Skin</tissue>
    </source>
</reference>
<feature type="compositionally biased region" description="Basic and acidic residues" evidence="5">
    <location>
        <begin position="85"/>
        <end position="104"/>
    </location>
</feature>
<feature type="region of interest" description="Disordered" evidence="5">
    <location>
        <begin position="85"/>
        <end position="133"/>
    </location>
</feature>
<evidence type="ECO:0000256" key="5">
    <source>
        <dbReference type="SAM" id="MobiDB-lite"/>
    </source>
</evidence>
<accession>A0A0B6Y144</accession>
<keyword evidence="4" id="KW-0539">Nucleus</keyword>
<evidence type="ECO:0000256" key="4">
    <source>
        <dbReference type="ARBA" id="ARBA00023242"/>
    </source>
</evidence>